<dbReference type="KEGG" id="cdep:91089898"/>
<dbReference type="AlphaFoldDB" id="A0AAJ8JXV8"/>
<feature type="transmembrane region" description="Helical" evidence="1">
    <location>
        <begin position="12"/>
        <end position="29"/>
    </location>
</feature>
<sequence length="173" mass="18909">MTSLFRLPPPSITLAFGGLTTSFVFFTAVSDETRGIIPLLNGRLGPAAFDDKTRAGIWGAYLKKAGKNIIGGSVLSALLHFTVSYSHPSPFIRRLAFASGVTSLLILPITFLSGVLKINARLQAIEDDTQTPEKDEVKSLVETWEIKHLFRMPAYGMAWALSFVAICFDKRGC</sequence>
<keyword evidence="3" id="KW-1185">Reference proteome</keyword>
<reference evidence="2" key="1">
    <citation type="submission" date="2016-06" db="EMBL/GenBank/DDBJ databases">
        <authorList>
            <person name="Cuomo C."/>
            <person name="Litvintseva A."/>
            <person name="Heitman J."/>
            <person name="Chen Y."/>
            <person name="Sun S."/>
            <person name="Springer D."/>
            <person name="Dromer F."/>
            <person name="Young S."/>
            <person name="Zeng Q."/>
            <person name="Chapman S."/>
            <person name="Gujja S."/>
            <person name="Saif S."/>
            <person name="Birren B."/>
        </authorList>
    </citation>
    <scope>NUCLEOTIDE SEQUENCE</scope>
    <source>
        <strain evidence="2">CBS 7841</strain>
    </source>
</reference>
<reference evidence="2" key="3">
    <citation type="submission" date="2024-01" db="EMBL/GenBank/DDBJ databases">
        <authorList>
            <person name="Coelho M.A."/>
            <person name="David-Palma M."/>
            <person name="Shea T."/>
            <person name="Sun S."/>
            <person name="Cuomo C.A."/>
            <person name="Heitman J."/>
        </authorList>
    </citation>
    <scope>NUCLEOTIDE SEQUENCE</scope>
    <source>
        <strain evidence="2">CBS 7841</strain>
    </source>
</reference>
<reference evidence="2" key="2">
    <citation type="journal article" date="2022" name="Elife">
        <title>Obligate sexual reproduction of a homothallic fungus closely related to the Cryptococcus pathogenic species complex.</title>
        <authorList>
            <person name="Passer A.R."/>
            <person name="Clancey S.A."/>
            <person name="Shea T."/>
            <person name="David-Palma M."/>
            <person name="Averette A.F."/>
            <person name="Boekhout T."/>
            <person name="Porcel B.M."/>
            <person name="Nowrousian M."/>
            <person name="Cuomo C.A."/>
            <person name="Sun S."/>
            <person name="Heitman J."/>
            <person name="Coelho M.A."/>
        </authorList>
    </citation>
    <scope>NUCLEOTIDE SEQUENCE</scope>
    <source>
        <strain evidence="2">CBS 7841</strain>
    </source>
</reference>
<gene>
    <name evidence="2" type="ORF">L203_105689</name>
</gene>
<keyword evidence="1" id="KW-1133">Transmembrane helix</keyword>
<keyword evidence="1" id="KW-0472">Membrane</keyword>
<evidence type="ECO:0000256" key="1">
    <source>
        <dbReference type="SAM" id="Phobius"/>
    </source>
</evidence>
<feature type="transmembrane region" description="Helical" evidence="1">
    <location>
        <begin position="95"/>
        <end position="116"/>
    </location>
</feature>
<keyword evidence="1" id="KW-0812">Transmembrane</keyword>
<dbReference type="Pfam" id="PF08592">
    <property type="entry name" value="Anthrone_oxy"/>
    <property type="match status" value="1"/>
</dbReference>
<evidence type="ECO:0000313" key="3">
    <source>
        <dbReference type="Proteomes" id="UP000094043"/>
    </source>
</evidence>
<dbReference type="Proteomes" id="UP000094043">
    <property type="component" value="Chromosome 7"/>
</dbReference>
<dbReference type="RefSeq" id="XP_066071153.1">
    <property type="nucleotide sequence ID" value="XM_066215056.1"/>
</dbReference>
<dbReference type="GeneID" id="91089898"/>
<evidence type="ECO:0000313" key="2">
    <source>
        <dbReference type="EMBL" id="WVN90453.1"/>
    </source>
</evidence>
<organism evidence="2 3">
    <name type="scientific">Cryptococcus depauperatus CBS 7841</name>
    <dbReference type="NCBI Taxonomy" id="1295531"/>
    <lineage>
        <taxon>Eukaryota</taxon>
        <taxon>Fungi</taxon>
        <taxon>Dikarya</taxon>
        <taxon>Basidiomycota</taxon>
        <taxon>Agaricomycotina</taxon>
        <taxon>Tremellomycetes</taxon>
        <taxon>Tremellales</taxon>
        <taxon>Cryptococcaceae</taxon>
        <taxon>Cryptococcus</taxon>
    </lineage>
</organism>
<accession>A0AAJ8JXV8</accession>
<dbReference type="EMBL" id="CP143790">
    <property type="protein sequence ID" value="WVN90453.1"/>
    <property type="molecule type" value="Genomic_DNA"/>
</dbReference>
<proteinExistence type="predicted"/>
<name>A0AAJ8JXV8_9TREE</name>
<protein>
    <submittedName>
        <fullName evidence="2">Uncharacterized protein</fullName>
    </submittedName>
</protein>
<dbReference type="InterPro" id="IPR013901">
    <property type="entry name" value="Anthrone_oxy"/>
</dbReference>